<dbReference type="eggNOG" id="ENOG5031Z1E">
    <property type="taxonomic scope" value="Bacteria"/>
</dbReference>
<proteinExistence type="predicted"/>
<evidence type="ECO:0000313" key="2">
    <source>
        <dbReference type="Proteomes" id="UP000001491"/>
    </source>
</evidence>
<keyword evidence="2" id="KW-1185">Reference proteome</keyword>
<gene>
    <name evidence="1" type="ordered locus">MCJ_004910</name>
</gene>
<dbReference type="EMBL" id="FM864216">
    <property type="protein sequence ID" value="CAT05196.1"/>
    <property type="molecule type" value="Genomic_DNA"/>
</dbReference>
<dbReference type="KEGG" id="mco:MCJ_004910"/>
<organism evidence="1 2">
    <name type="scientific">Mesomycoplasma conjunctivae (strain ATCC 25834 / NCTC 10147 / HRC/581)</name>
    <name type="common">Mycoplasma conjunctivae</name>
    <dbReference type="NCBI Taxonomy" id="572263"/>
    <lineage>
        <taxon>Bacteria</taxon>
        <taxon>Bacillati</taxon>
        <taxon>Mycoplasmatota</taxon>
        <taxon>Mycoplasmoidales</taxon>
        <taxon>Metamycoplasmataceae</taxon>
        <taxon>Mesomycoplasma</taxon>
    </lineage>
</organism>
<sequence length="599" mass="68569">MTIEKVDKTIVAKIKVNNENEQLTKVAKLVEKGVLESNSFIFEALEVETQPNSSVDCDIDIIFKKGNLISIDPVHAGFYPQNKARVYAKNNKSIIKILKLGEKMENKNKVKQSENIKEVLESQPVVDKEEQLATLTKISEQNLTLIKQNQDNNNRFLEISKSLVESNKTQQEAIEKVLETIKKDQNSMNKLAHSSLYSKPDSQNISTFELIKKAKIGKLSDDEKQDLFKRTYLDLPEDKKRSIEFVSTEIKDIKQSYEQRALDGTTPLKGLAVIETIQMPHIISQLEKIFPEFSDVSQKIPLSALNEVKQLIYIDDTQDVPVIGEAEDAIEFGGKTLSVLLKPHRRALHLKINKALPHYEELWDKQITNAQNQIITSLRKDFYKNIFASVDSKIDVDNNYVGGPTISARINSKYQGRLSFEDFDQIIDSFKDQYRFDNFADFVFVLHTTTWNGLIRPYITNTYSNFIPEVLDIVNKTYRGVKVITTDFYPKTKFEDKTAMKRIASEVRGMFTDNKNPATKESDLTSDEIIVFNSHYAIKGERALLFFNSKHLVAYGLDFVLEDDPYGGIKKGLDSKILTTRGEIKLTDPYINTRYVEIR</sequence>
<dbReference type="HOGENOM" id="CLU_455482_0_0_14"/>
<reference evidence="2" key="1">
    <citation type="journal article" date="2009" name="BMC Bioinformatics">
        <title>The Mycoplasma conjunctivae genome sequencing, annotation and analysis.</title>
        <authorList>
            <person name="Calderon-Copete S.P."/>
            <person name="Wigger G."/>
            <person name="Wunderlin C."/>
            <person name="Schmidheini T."/>
            <person name="Frey J."/>
            <person name="Quail M.A."/>
            <person name="Falquet L."/>
        </authorList>
    </citation>
    <scope>NUCLEOTIDE SEQUENCE [LARGE SCALE GENOMIC DNA]</scope>
    <source>
        <strain evidence="2">ATCC 25834 / NCTC 10147 / HRC/581</strain>
    </source>
</reference>
<accession>C5J6T3</accession>
<name>C5J6T3_MESCH</name>
<dbReference type="Proteomes" id="UP000001491">
    <property type="component" value="Chromosome"/>
</dbReference>
<dbReference type="AlphaFoldDB" id="C5J6T3"/>
<evidence type="ECO:0000313" key="1">
    <source>
        <dbReference type="EMBL" id="CAT05196.1"/>
    </source>
</evidence>
<protein>
    <submittedName>
        <fullName evidence="1">Uncharacterized protein</fullName>
    </submittedName>
</protein>